<reference evidence="2 3" key="1">
    <citation type="journal article" date="2019" name="Sci. Rep.">
        <title>Nanopore sequencing improves the draft genome of the human pathogenic amoeba Naegleria fowleri.</title>
        <authorList>
            <person name="Liechti N."/>
            <person name="Schurch N."/>
            <person name="Bruggmann R."/>
            <person name="Wittwer M."/>
        </authorList>
    </citation>
    <scope>NUCLEOTIDE SEQUENCE [LARGE SCALE GENOMIC DNA]</scope>
    <source>
        <strain evidence="2 3">ATCC 30894</strain>
    </source>
</reference>
<gene>
    <name evidence="2" type="ORF">FDP41_011668</name>
</gene>
<accession>A0A6A5C5X4</accession>
<evidence type="ECO:0000313" key="2">
    <source>
        <dbReference type="EMBL" id="KAF0982212.1"/>
    </source>
</evidence>
<evidence type="ECO:0000256" key="1">
    <source>
        <dbReference type="SAM" id="MobiDB-lite"/>
    </source>
</evidence>
<dbReference type="RefSeq" id="XP_044566925.1">
    <property type="nucleotide sequence ID" value="XM_044702101.1"/>
</dbReference>
<feature type="compositionally biased region" description="Acidic residues" evidence="1">
    <location>
        <begin position="26"/>
        <end position="38"/>
    </location>
</feature>
<dbReference type="Proteomes" id="UP000444721">
    <property type="component" value="Unassembled WGS sequence"/>
</dbReference>
<keyword evidence="3" id="KW-1185">Reference proteome</keyword>
<sequence>MVPVWDDDDLLEEYKKSFADSKSDDELSDWSEGDEEENQFMEMKNQNEKQPFPIIEDSFIPKNGLSNNISGLFGTLEENDGEKLQDNDDTKFNDEWLLAQAMITHQQNVSIIFINQCP</sequence>
<dbReference type="VEuPathDB" id="AmoebaDB:FDP41_011668"/>
<name>A0A6A5C5X4_NAEFO</name>
<dbReference type="AlphaFoldDB" id="A0A6A5C5X4"/>
<dbReference type="EMBL" id="VFQX01000011">
    <property type="protein sequence ID" value="KAF0982212.1"/>
    <property type="molecule type" value="Genomic_DNA"/>
</dbReference>
<dbReference type="VEuPathDB" id="AmoebaDB:NF0130690"/>
<evidence type="ECO:0000313" key="3">
    <source>
        <dbReference type="Proteomes" id="UP000444721"/>
    </source>
</evidence>
<proteinExistence type="predicted"/>
<organism evidence="2 3">
    <name type="scientific">Naegleria fowleri</name>
    <name type="common">Brain eating amoeba</name>
    <dbReference type="NCBI Taxonomy" id="5763"/>
    <lineage>
        <taxon>Eukaryota</taxon>
        <taxon>Discoba</taxon>
        <taxon>Heterolobosea</taxon>
        <taxon>Tetramitia</taxon>
        <taxon>Eutetramitia</taxon>
        <taxon>Vahlkampfiidae</taxon>
        <taxon>Naegleria</taxon>
    </lineage>
</organism>
<comment type="caution">
    <text evidence="2">The sequence shown here is derived from an EMBL/GenBank/DDBJ whole genome shotgun (WGS) entry which is preliminary data.</text>
</comment>
<dbReference type="GeneID" id="68118883"/>
<feature type="region of interest" description="Disordered" evidence="1">
    <location>
        <begin position="17"/>
        <end position="38"/>
    </location>
</feature>
<protein>
    <submittedName>
        <fullName evidence="2">Uncharacterized protein</fullName>
    </submittedName>
</protein>